<evidence type="ECO:0000313" key="1">
    <source>
        <dbReference type="EMBL" id="TDZ49218.1"/>
    </source>
</evidence>
<dbReference type="RefSeq" id="WP_134050539.1">
    <property type="nucleotide sequence ID" value="NZ_PECB01000002.1"/>
</dbReference>
<gene>
    <name evidence="1" type="ORF">CCUG63697_03754</name>
</gene>
<proteinExistence type="predicted"/>
<dbReference type="SUPFAM" id="SSF52540">
    <property type="entry name" value="P-loop containing nucleoside triphosphate hydrolases"/>
    <property type="match status" value="1"/>
</dbReference>
<dbReference type="InterPro" id="IPR027417">
    <property type="entry name" value="P-loop_NTPase"/>
</dbReference>
<reference evidence="1 2" key="1">
    <citation type="journal article" date="2019" name="Sci. Rep.">
        <title>Extended insight into the Mycobacterium chelonae-abscessus complex through whole genome sequencing of Mycobacterium salmoniphilum outbreak and Mycobacterium salmoniphilum-like strains.</title>
        <authorList>
            <person name="Behra P.R.K."/>
            <person name="Das S."/>
            <person name="Pettersson B.M.F."/>
            <person name="Shirreff L."/>
            <person name="DuCote T."/>
            <person name="Jacobsson K.G."/>
            <person name="Ennis D.G."/>
            <person name="Kirsebom L.A."/>
        </authorList>
    </citation>
    <scope>NUCLEOTIDE SEQUENCE [LARGE SCALE GENOMIC DNA]</scope>
    <source>
        <strain evidence="1 2">CCUG 63697</strain>
    </source>
</reference>
<dbReference type="PANTHER" id="PTHR35205:SF1">
    <property type="entry name" value="ZU5 DOMAIN-CONTAINING PROTEIN"/>
    <property type="match status" value="1"/>
</dbReference>
<dbReference type="AlphaFoldDB" id="A0A4R8R3W1"/>
<sequence length="973" mass="108482">MSGRNCAFGLYFQYLVSLSFLLDVLEKPDHFRLRIDPSDSGDNGPDCNLQIVDFEVAQGGTRTVVAQVKGAIDPETASRITAPDLASWFRDLVASGPSESYQVVTNRGLTDRAQRIADALEAGDAQALQQAWPDKFDSDFQNDTFAHLLLRCRVVREHRGTTELLSGLRARIRKLRIRMRAGTGDESAGLLTIYLVGQLFYHGSGAHRDLVTVDQAREWLRISPADLAHSIRRYDWGIPIGVPFPGKTIRTSKLGDLARFFDDTQPDPRASRLAVVHGLSGLGKSTLSAQYACTYADHYDFMWWVDCESESSIEHSLERLASTIPLLEWGIDGPSLADLPAALSKFPGRWLIVADNVYNEEIVAPWLPTVGCGDIIVTTFNKTLWPLEYHVDLTGGFDENESERFLHERLPALRDDKDLLRDLAEVLEHWPLALAMAVAYLINAQRDLRGTPRDDLERFRSAVIRTTSAVDKHKYPRTLAAAISLVLQQVMQRAELHPDIGRHDVGELAIGGLAASCYCAESDIPAEVLWPSVIATGNTDDRAEQAAALDAVITLLRSGSLVQRSNLLHELPRGNPFRDRITVNRITQDVIRSEFEARYSRAVMAQFLVEVCMRVDQFLQPAVQNSQFSTIAALSNHAECVVLQGKRLDSLSPQMAALHGNLALAFEKRGRFNDAIALLEDELVMLDRLTDTTSLMKIKTLIQLSHALVQAGRTFDEILARITQTVEVLECFEPASDRQKGELSLQWNNLKAIVDGLYQNESAPAVIALRERIDRSVRRLPARTGVADIDSAVDCVVEAAELSRIVRRGGREQEVIDRARAAFDSCGQHHVKIQFLGLQVEANAYLGNTTCVMNGMRELELFAQPMDICVDTVVDALQNVGLAIEPKLETSIEYRHILGLLLEQSEERMLLAPPNPNLQWFHHVLSAFYRAYIGDSEGAQPHLDAANRRRPDDQGVKKLAGWERMLSRASRMI</sequence>
<dbReference type="Gene3D" id="3.40.50.300">
    <property type="entry name" value="P-loop containing nucleotide triphosphate hydrolases"/>
    <property type="match status" value="1"/>
</dbReference>
<name>A0A4R8R3W1_9MYCO</name>
<dbReference type="EMBL" id="PECC01000028">
    <property type="protein sequence ID" value="TDZ49218.1"/>
    <property type="molecule type" value="Genomic_DNA"/>
</dbReference>
<organism evidence="1 2">
    <name type="scientific">Mycobacteroides franklinii</name>
    <dbReference type="NCBI Taxonomy" id="948102"/>
    <lineage>
        <taxon>Bacteria</taxon>
        <taxon>Bacillati</taxon>
        <taxon>Actinomycetota</taxon>
        <taxon>Actinomycetes</taxon>
        <taxon>Mycobacteriales</taxon>
        <taxon>Mycobacteriaceae</taxon>
        <taxon>Mycobacteroides</taxon>
    </lineage>
</organism>
<evidence type="ECO:0000313" key="2">
    <source>
        <dbReference type="Proteomes" id="UP000295165"/>
    </source>
</evidence>
<keyword evidence="2" id="KW-1185">Reference proteome</keyword>
<dbReference type="PANTHER" id="PTHR35205">
    <property type="entry name" value="NB-ARC AND TPR DOMAIN PROTEIN"/>
    <property type="match status" value="1"/>
</dbReference>
<dbReference type="Proteomes" id="UP000295165">
    <property type="component" value="Unassembled WGS sequence"/>
</dbReference>
<protein>
    <recommendedName>
        <fullName evidence="3">NB-ARC domain-containing protein</fullName>
    </recommendedName>
</protein>
<evidence type="ECO:0008006" key="3">
    <source>
        <dbReference type="Google" id="ProtNLM"/>
    </source>
</evidence>
<accession>A0A4R8R3W1</accession>
<comment type="caution">
    <text evidence="1">The sequence shown here is derived from an EMBL/GenBank/DDBJ whole genome shotgun (WGS) entry which is preliminary data.</text>
</comment>